<accession>A0AAD3RSE2</accession>
<dbReference type="Pfam" id="PF00139">
    <property type="entry name" value="Lectin_legB"/>
    <property type="match status" value="1"/>
</dbReference>
<name>A0AAD3RSE2_CRYJA</name>
<protein>
    <recommendedName>
        <fullName evidence="2">Legume lectin domain-containing protein</fullName>
    </recommendedName>
</protein>
<keyword evidence="4" id="KW-1185">Reference proteome</keyword>
<evidence type="ECO:0000313" key="3">
    <source>
        <dbReference type="EMBL" id="GLJ59843.1"/>
    </source>
</evidence>
<evidence type="ECO:0000259" key="2">
    <source>
        <dbReference type="Pfam" id="PF00139"/>
    </source>
</evidence>
<dbReference type="GO" id="GO:0030246">
    <property type="term" value="F:carbohydrate binding"/>
    <property type="evidence" value="ECO:0007669"/>
    <property type="project" value="UniProtKB-KW"/>
</dbReference>
<organism evidence="3 4">
    <name type="scientific">Cryptomeria japonica</name>
    <name type="common">Japanese cedar</name>
    <name type="synonym">Cupressus japonica</name>
    <dbReference type="NCBI Taxonomy" id="3369"/>
    <lineage>
        <taxon>Eukaryota</taxon>
        <taxon>Viridiplantae</taxon>
        <taxon>Streptophyta</taxon>
        <taxon>Embryophyta</taxon>
        <taxon>Tracheophyta</taxon>
        <taxon>Spermatophyta</taxon>
        <taxon>Pinopsida</taxon>
        <taxon>Pinidae</taxon>
        <taxon>Conifers II</taxon>
        <taxon>Cupressales</taxon>
        <taxon>Cupressaceae</taxon>
        <taxon>Cryptomeria</taxon>
    </lineage>
</organism>
<gene>
    <name evidence="3" type="ORF">SUGI_1524620</name>
</gene>
<dbReference type="InterPro" id="IPR001220">
    <property type="entry name" value="Legume_lectin_dom"/>
</dbReference>
<comment type="caution">
    <text evidence="3">The sequence shown here is derived from an EMBL/GenBank/DDBJ whole genome shotgun (WGS) entry which is preliminary data.</text>
</comment>
<dbReference type="InterPro" id="IPR013320">
    <property type="entry name" value="ConA-like_dom_sf"/>
</dbReference>
<proteinExistence type="predicted"/>
<evidence type="ECO:0000313" key="4">
    <source>
        <dbReference type="Proteomes" id="UP001234787"/>
    </source>
</evidence>
<sequence>MNESGLYQEFDLNTEKSIRCWIDFDGEVNSLNVSVVPRGLTRPKLSLISIHLDLLGVVKEIMYVSFLPPQGFSPVHGILGLSFRMNALAQDLDLSNLPTVLESKSKHKLRLQLEHPLLLW</sequence>
<keyword evidence="1" id="KW-0430">Lectin</keyword>
<reference evidence="3" key="1">
    <citation type="submission" date="2022-12" db="EMBL/GenBank/DDBJ databases">
        <title>Chromosome-Level Genome Assembly of Japanese Cedar (Cryptomeriajaponica D. Don).</title>
        <authorList>
            <person name="Fujino T."/>
            <person name="Yamaguchi K."/>
            <person name="Yokoyama T."/>
            <person name="Hamanaka T."/>
            <person name="Harazono Y."/>
            <person name="Kamada H."/>
            <person name="Kobayashi W."/>
            <person name="Ujino-Ihara T."/>
            <person name="Uchiyama K."/>
            <person name="Matsumoto A."/>
            <person name="Izuno A."/>
            <person name="Tsumura Y."/>
            <person name="Toyoda A."/>
            <person name="Shigenobu S."/>
            <person name="Moriguchi Y."/>
            <person name="Ueno S."/>
            <person name="Kasahara M."/>
        </authorList>
    </citation>
    <scope>NUCLEOTIDE SEQUENCE</scope>
</reference>
<dbReference type="AlphaFoldDB" id="A0AAD3RSE2"/>
<dbReference type="Gene3D" id="2.60.120.200">
    <property type="match status" value="1"/>
</dbReference>
<dbReference type="EMBL" id="BSEH01001917">
    <property type="protein sequence ID" value="GLJ59843.1"/>
    <property type="molecule type" value="Genomic_DNA"/>
</dbReference>
<dbReference type="SUPFAM" id="SSF49899">
    <property type="entry name" value="Concanavalin A-like lectins/glucanases"/>
    <property type="match status" value="1"/>
</dbReference>
<feature type="domain" description="Legume lectin" evidence="2">
    <location>
        <begin position="8"/>
        <end position="98"/>
    </location>
</feature>
<dbReference type="Proteomes" id="UP001234787">
    <property type="component" value="Unassembled WGS sequence"/>
</dbReference>
<evidence type="ECO:0000256" key="1">
    <source>
        <dbReference type="ARBA" id="ARBA00022734"/>
    </source>
</evidence>